<dbReference type="InterPro" id="IPR051533">
    <property type="entry name" value="WaaL-like"/>
</dbReference>
<comment type="subcellular location">
    <subcellularLocation>
        <location evidence="1">Membrane</location>
        <topology evidence="1">Multi-pass membrane protein</topology>
    </subcellularLocation>
</comment>
<dbReference type="Proteomes" id="UP001589832">
    <property type="component" value="Unassembled WGS sequence"/>
</dbReference>
<keyword evidence="2 5" id="KW-0812">Transmembrane</keyword>
<keyword evidence="7" id="KW-0436">Ligase</keyword>
<name>A0ABV6Q749_9FLAO</name>
<feature type="transmembrane region" description="Helical" evidence="5">
    <location>
        <begin position="119"/>
        <end position="140"/>
    </location>
</feature>
<accession>A0ABV6Q749</accession>
<evidence type="ECO:0000256" key="1">
    <source>
        <dbReference type="ARBA" id="ARBA00004141"/>
    </source>
</evidence>
<dbReference type="InterPro" id="IPR007016">
    <property type="entry name" value="O-antigen_ligase-rel_domated"/>
</dbReference>
<reference evidence="7 8" key="1">
    <citation type="submission" date="2024-09" db="EMBL/GenBank/DDBJ databases">
        <authorList>
            <person name="Sun Q."/>
            <person name="Mori K."/>
        </authorList>
    </citation>
    <scope>NUCLEOTIDE SEQUENCE [LARGE SCALE GENOMIC DNA]</scope>
    <source>
        <strain evidence="7 8">NCAIM B.02481</strain>
    </source>
</reference>
<feature type="transmembrane region" description="Helical" evidence="5">
    <location>
        <begin position="170"/>
        <end position="200"/>
    </location>
</feature>
<dbReference type="RefSeq" id="WP_386061052.1">
    <property type="nucleotide sequence ID" value="NZ_JBHLTQ010000002.1"/>
</dbReference>
<dbReference type="Pfam" id="PF04932">
    <property type="entry name" value="Wzy_C"/>
    <property type="match status" value="1"/>
</dbReference>
<feature type="transmembrane region" description="Helical" evidence="5">
    <location>
        <begin position="89"/>
        <end position="107"/>
    </location>
</feature>
<dbReference type="PANTHER" id="PTHR37422:SF17">
    <property type="entry name" value="O-ANTIGEN LIGASE"/>
    <property type="match status" value="1"/>
</dbReference>
<feature type="domain" description="O-antigen ligase-related" evidence="6">
    <location>
        <begin position="171"/>
        <end position="314"/>
    </location>
</feature>
<evidence type="ECO:0000313" key="8">
    <source>
        <dbReference type="Proteomes" id="UP001589832"/>
    </source>
</evidence>
<dbReference type="PANTHER" id="PTHR37422">
    <property type="entry name" value="TEICHURONIC ACID BIOSYNTHESIS PROTEIN TUAE"/>
    <property type="match status" value="1"/>
</dbReference>
<evidence type="ECO:0000256" key="5">
    <source>
        <dbReference type="SAM" id="Phobius"/>
    </source>
</evidence>
<organism evidence="7 8">
    <name type="scientific">Winogradskyella pulchriflava</name>
    <dbReference type="NCBI Taxonomy" id="1110688"/>
    <lineage>
        <taxon>Bacteria</taxon>
        <taxon>Pseudomonadati</taxon>
        <taxon>Bacteroidota</taxon>
        <taxon>Flavobacteriia</taxon>
        <taxon>Flavobacteriales</taxon>
        <taxon>Flavobacteriaceae</taxon>
        <taxon>Winogradskyella</taxon>
    </lineage>
</organism>
<dbReference type="EMBL" id="JBHLTQ010000002">
    <property type="protein sequence ID" value="MFC0604071.1"/>
    <property type="molecule type" value="Genomic_DNA"/>
</dbReference>
<sequence>MRLLIILIKWGFPLLLVTDLSSELLESTFILNISRTLRLVMLVLIVKENILNYSIIKKFQFFRFFLFFSLVLFFYLFTDRDFFEGFWLYSKTLFWILGINILFVYAYKNVFTITDFIKVLKKVVVVAFVFTIMFYVTGYIETDYNVASYLVLFMYPFLLWSTDGFKKNKIFIIISALAILITLKRGAMIAFAIGNLVYYLGNLKTDFSFKKFFTGLLIFLALGFAGIYIFESQKSTIDDRFSEDQFDPENEKAGSGRVGMYTRLYNEWYYSDNHFFGFGNQEDSHRTIGRRTHAHSDIFGFLYNHGIVGIILILILYIKILKFYFSYRKYDRKNAPIILTLFVILILVNFYSGMFKTTDAIYFFALLPYLQLRRDAIKQSTYNHQPT</sequence>
<proteinExistence type="predicted"/>
<evidence type="ECO:0000313" key="7">
    <source>
        <dbReference type="EMBL" id="MFC0604071.1"/>
    </source>
</evidence>
<gene>
    <name evidence="7" type="ORF">ACFFGA_05865</name>
</gene>
<keyword evidence="4 5" id="KW-0472">Membrane</keyword>
<feature type="transmembrane region" description="Helical" evidence="5">
    <location>
        <begin position="301"/>
        <end position="325"/>
    </location>
</feature>
<feature type="transmembrane region" description="Helical" evidence="5">
    <location>
        <begin position="146"/>
        <end position="163"/>
    </location>
</feature>
<feature type="transmembrane region" description="Helical" evidence="5">
    <location>
        <begin position="337"/>
        <end position="370"/>
    </location>
</feature>
<evidence type="ECO:0000259" key="6">
    <source>
        <dbReference type="Pfam" id="PF04932"/>
    </source>
</evidence>
<keyword evidence="3 5" id="KW-1133">Transmembrane helix</keyword>
<feature type="transmembrane region" description="Helical" evidence="5">
    <location>
        <begin position="212"/>
        <end position="230"/>
    </location>
</feature>
<dbReference type="GO" id="GO:0016874">
    <property type="term" value="F:ligase activity"/>
    <property type="evidence" value="ECO:0007669"/>
    <property type="project" value="UniProtKB-KW"/>
</dbReference>
<keyword evidence="8" id="KW-1185">Reference proteome</keyword>
<evidence type="ECO:0000256" key="4">
    <source>
        <dbReference type="ARBA" id="ARBA00023136"/>
    </source>
</evidence>
<protein>
    <submittedName>
        <fullName evidence="7">O-antigen ligase family protein</fullName>
    </submittedName>
</protein>
<feature type="transmembrane region" description="Helical" evidence="5">
    <location>
        <begin position="59"/>
        <end position="77"/>
    </location>
</feature>
<evidence type="ECO:0000256" key="2">
    <source>
        <dbReference type="ARBA" id="ARBA00022692"/>
    </source>
</evidence>
<comment type="caution">
    <text evidence="7">The sequence shown here is derived from an EMBL/GenBank/DDBJ whole genome shotgun (WGS) entry which is preliminary data.</text>
</comment>
<evidence type="ECO:0000256" key="3">
    <source>
        <dbReference type="ARBA" id="ARBA00022989"/>
    </source>
</evidence>